<dbReference type="Pfam" id="PF03372">
    <property type="entry name" value="Exo_endo_phos"/>
    <property type="match status" value="1"/>
</dbReference>
<evidence type="ECO:0000313" key="3">
    <source>
        <dbReference type="EMBL" id="TXN31216.1"/>
    </source>
</evidence>
<dbReference type="Gene3D" id="3.60.10.10">
    <property type="entry name" value="Endonuclease/exonuclease/phosphatase"/>
    <property type="match status" value="1"/>
</dbReference>
<gene>
    <name evidence="3" type="ORF">FVP33_06480</name>
</gene>
<reference evidence="3 4" key="1">
    <citation type="submission" date="2019-08" db="EMBL/GenBank/DDBJ databases">
        <title>Bacterial whole genome sequence for Glaciihabitans sp. CHu50b-6-2.</title>
        <authorList>
            <person name="Jin L."/>
        </authorList>
    </citation>
    <scope>NUCLEOTIDE SEQUENCE [LARGE SCALE GENOMIC DNA]</scope>
    <source>
        <strain evidence="3 4">CHu50b-6-2</strain>
    </source>
</reference>
<keyword evidence="3" id="KW-0378">Hydrolase</keyword>
<keyword evidence="1" id="KW-0812">Transmembrane</keyword>
<protein>
    <submittedName>
        <fullName evidence="3">Endonuclease/exonuclease/phosphatase family protein</fullName>
    </submittedName>
</protein>
<proteinExistence type="predicted"/>
<dbReference type="EMBL" id="VRMG01000005">
    <property type="protein sequence ID" value="TXN31216.1"/>
    <property type="molecule type" value="Genomic_DNA"/>
</dbReference>
<dbReference type="Proteomes" id="UP000321379">
    <property type="component" value="Unassembled WGS sequence"/>
</dbReference>
<organism evidence="3 4">
    <name type="scientific">Lacisediminihabitans profunda</name>
    <dbReference type="NCBI Taxonomy" id="2594790"/>
    <lineage>
        <taxon>Bacteria</taxon>
        <taxon>Bacillati</taxon>
        <taxon>Actinomycetota</taxon>
        <taxon>Actinomycetes</taxon>
        <taxon>Micrococcales</taxon>
        <taxon>Microbacteriaceae</taxon>
        <taxon>Lacisediminihabitans</taxon>
    </lineage>
</organism>
<keyword evidence="3" id="KW-0540">Nuclease</keyword>
<dbReference type="GO" id="GO:0004527">
    <property type="term" value="F:exonuclease activity"/>
    <property type="evidence" value="ECO:0007669"/>
    <property type="project" value="UniProtKB-KW"/>
</dbReference>
<evidence type="ECO:0000313" key="4">
    <source>
        <dbReference type="Proteomes" id="UP000321379"/>
    </source>
</evidence>
<dbReference type="SUPFAM" id="SSF56219">
    <property type="entry name" value="DNase I-like"/>
    <property type="match status" value="1"/>
</dbReference>
<keyword evidence="1" id="KW-0472">Membrane</keyword>
<feature type="transmembrane region" description="Helical" evidence="1">
    <location>
        <begin position="69"/>
        <end position="89"/>
    </location>
</feature>
<keyword evidence="3" id="KW-0269">Exonuclease</keyword>
<accession>A0A5C8UUA3</accession>
<evidence type="ECO:0000256" key="1">
    <source>
        <dbReference type="SAM" id="Phobius"/>
    </source>
</evidence>
<dbReference type="GO" id="GO:0004519">
    <property type="term" value="F:endonuclease activity"/>
    <property type="evidence" value="ECO:0007669"/>
    <property type="project" value="UniProtKB-KW"/>
</dbReference>
<dbReference type="RefSeq" id="WP_147782802.1">
    <property type="nucleotide sequence ID" value="NZ_VRMG01000005.1"/>
</dbReference>
<dbReference type="InterPro" id="IPR036691">
    <property type="entry name" value="Endo/exonu/phosph_ase_sf"/>
</dbReference>
<keyword evidence="3" id="KW-0255">Endonuclease</keyword>
<feature type="domain" description="Endonuclease/exonuclease/phosphatase" evidence="2">
    <location>
        <begin position="109"/>
        <end position="326"/>
    </location>
</feature>
<comment type="caution">
    <text evidence="3">The sequence shown here is derived from an EMBL/GenBank/DDBJ whole genome shotgun (WGS) entry which is preliminary data.</text>
</comment>
<dbReference type="InterPro" id="IPR005135">
    <property type="entry name" value="Endo/exonuclease/phosphatase"/>
</dbReference>
<sequence>MFRRVLAAALLLLLAVVLLIAAWPQLFGLQRTSGLAQLISFRGAMVVAAVGAMVVVGVAAALNRPFRRLGASIVLLLGVFAFVTVAVLASRGLGNETFAAKSRSDLTVVSWNTLGGSPGAATIATLALGSDADIVSLPETTKSTADAVAALLKASGRPMSVHTLTFDRNYGSRSTSVLVSEDLGEYHLDKTAGSTSTVPTVVILPNDGHGPTIVAVHPIAPVEGEMRNWRSDLRWLSGACDSKNVIMAGDFNATIDHLAGFVDKRGKTLGGCSDAGVQSGNGAVGTWPSSIPALAGASIDHVMATANWRVTGMRVVTELDGTGSDHRPIVVQLHALG</sequence>
<keyword evidence="4" id="KW-1185">Reference proteome</keyword>
<dbReference type="AlphaFoldDB" id="A0A5C8UUA3"/>
<feature type="transmembrane region" description="Helical" evidence="1">
    <location>
        <begin position="38"/>
        <end position="62"/>
    </location>
</feature>
<name>A0A5C8UUA3_9MICO</name>
<keyword evidence="1" id="KW-1133">Transmembrane helix</keyword>
<evidence type="ECO:0000259" key="2">
    <source>
        <dbReference type="Pfam" id="PF03372"/>
    </source>
</evidence>